<protein>
    <submittedName>
        <fullName evidence="3">Uncharacterized protein</fullName>
    </submittedName>
</protein>
<feature type="chain" id="PRO_5043875981" evidence="2">
    <location>
        <begin position="30"/>
        <end position="281"/>
    </location>
</feature>
<evidence type="ECO:0000313" key="4">
    <source>
        <dbReference type="Proteomes" id="UP000735302"/>
    </source>
</evidence>
<sequence length="281" mass="31083">MGTEEWDFCPAVPCVLWLIMDSLLLTQRAGPSRPPPFSQGAVGGIADNEAAYISAKTPLSRVRAPPLAPWPDGGPGSLRSPCSNLTSMHCTRMYILLSERTRGSIPLPPSSPVTTFQLSFGQLGPLCHDVTFDVTCRVICHTADDEREDGGGGGGGDDVDDDEDDDDDDDDEEEEEEEEEQEEEEEEEKEEDEEAKEKEKAEEGKNEKKNMSGWNVYSEPNGAFLYTWRWRSKRLIIVPVMVHSRADGGNPLKVRNERSGVRGGVRNKEEKGGGDGDERRL</sequence>
<name>A0AAV4C4C2_9GAST</name>
<feature type="signal peptide" evidence="2">
    <location>
        <begin position="1"/>
        <end position="29"/>
    </location>
</feature>
<reference evidence="3 4" key="1">
    <citation type="journal article" date="2021" name="Elife">
        <title>Chloroplast acquisition without the gene transfer in kleptoplastic sea slugs, Plakobranchus ocellatus.</title>
        <authorList>
            <person name="Maeda T."/>
            <person name="Takahashi S."/>
            <person name="Yoshida T."/>
            <person name="Shimamura S."/>
            <person name="Takaki Y."/>
            <person name="Nagai Y."/>
            <person name="Toyoda A."/>
            <person name="Suzuki Y."/>
            <person name="Arimoto A."/>
            <person name="Ishii H."/>
            <person name="Satoh N."/>
            <person name="Nishiyama T."/>
            <person name="Hasebe M."/>
            <person name="Maruyama T."/>
            <person name="Minagawa J."/>
            <person name="Obokata J."/>
            <person name="Shigenobu S."/>
        </authorList>
    </citation>
    <scope>NUCLEOTIDE SEQUENCE [LARGE SCALE GENOMIC DNA]</scope>
</reference>
<feature type="compositionally biased region" description="Basic and acidic residues" evidence="1">
    <location>
        <begin position="254"/>
        <end position="281"/>
    </location>
</feature>
<gene>
    <name evidence="3" type="ORF">PoB_005294700</name>
</gene>
<keyword evidence="2" id="KW-0732">Signal</keyword>
<proteinExistence type="predicted"/>
<dbReference type="EMBL" id="BLXT01005830">
    <property type="protein sequence ID" value="GFO26442.1"/>
    <property type="molecule type" value="Genomic_DNA"/>
</dbReference>
<dbReference type="Proteomes" id="UP000735302">
    <property type="component" value="Unassembled WGS sequence"/>
</dbReference>
<feature type="compositionally biased region" description="Acidic residues" evidence="1">
    <location>
        <begin position="157"/>
        <end position="194"/>
    </location>
</feature>
<dbReference type="AlphaFoldDB" id="A0AAV4C4C2"/>
<feature type="region of interest" description="Disordered" evidence="1">
    <location>
        <begin position="245"/>
        <end position="281"/>
    </location>
</feature>
<comment type="caution">
    <text evidence="3">The sequence shown here is derived from an EMBL/GenBank/DDBJ whole genome shotgun (WGS) entry which is preliminary data.</text>
</comment>
<feature type="compositionally biased region" description="Basic and acidic residues" evidence="1">
    <location>
        <begin position="195"/>
        <end position="210"/>
    </location>
</feature>
<accession>A0AAV4C4C2</accession>
<evidence type="ECO:0000256" key="1">
    <source>
        <dbReference type="SAM" id="MobiDB-lite"/>
    </source>
</evidence>
<keyword evidence="4" id="KW-1185">Reference proteome</keyword>
<organism evidence="3 4">
    <name type="scientific">Plakobranchus ocellatus</name>
    <dbReference type="NCBI Taxonomy" id="259542"/>
    <lineage>
        <taxon>Eukaryota</taxon>
        <taxon>Metazoa</taxon>
        <taxon>Spiralia</taxon>
        <taxon>Lophotrochozoa</taxon>
        <taxon>Mollusca</taxon>
        <taxon>Gastropoda</taxon>
        <taxon>Heterobranchia</taxon>
        <taxon>Euthyneura</taxon>
        <taxon>Panpulmonata</taxon>
        <taxon>Sacoglossa</taxon>
        <taxon>Placobranchoidea</taxon>
        <taxon>Plakobranchidae</taxon>
        <taxon>Plakobranchus</taxon>
    </lineage>
</organism>
<feature type="region of interest" description="Disordered" evidence="1">
    <location>
        <begin position="144"/>
        <end position="217"/>
    </location>
</feature>
<evidence type="ECO:0000313" key="3">
    <source>
        <dbReference type="EMBL" id="GFO26442.1"/>
    </source>
</evidence>
<evidence type="ECO:0000256" key="2">
    <source>
        <dbReference type="SAM" id="SignalP"/>
    </source>
</evidence>